<dbReference type="EMBL" id="CVRI01000021">
    <property type="protein sequence ID" value="CRK91841.1"/>
    <property type="molecule type" value="Genomic_DNA"/>
</dbReference>
<keyword evidence="2" id="KW-1185">Reference proteome</keyword>
<dbReference type="AlphaFoldDB" id="A0A1J1I0C5"/>
<evidence type="ECO:0000313" key="1">
    <source>
        <dbReference type="EMBL" id="CRK91841.1"/>
    </source>
</evidence>
<dbReference type="Proteomes" id="UP000183832">
    <property type="component" value="Unassembled WGS sequence"/>
</dbReference>
<sequence length="92" mass="10990">MNVLLNYISKHEKAFTLNLMSNDDQKNLMKTQRRCYAKFELRLKGVVRNDKPFKGTTQRGKQELWDKLKRMERFFEPLATISLFVHITPVFP</sequence>
<accession>A0A1J1I0C5</accession>
<proteinExistence type="predicted"/>
<evidence type="ECO:0000313" key="2">
    <source>
        <dbReference type="Proteomes" id="UP000183832"/>
    </source>
</evidence>
<organism evidence="1 2">
    <name type="scientific">Clunio marinus</name>
    <dbReference type="NCBI Taxonomy" id="568069"/>
    <lineage>
        <taxon>Eukaryota</taxon>
        <taxon>Metazoa</taxon>
        <taxon>Ecdysozoa</taxon>
        <taxon>Arthropoda</taxon>
        <taxon>Hexapoda</taxon>
        <taxon>Insecta</taxon>
        <taxon>Pterygota</taxon>
        <taxon>Neoptera</taxon>
        <taxon>Endopterygota</taxon>
        <taxon>Diptera</taxon>
        <taxon>Nematocera</taxon>
        <taxon>Chironomoidea</taxon>
        <taxon>Chironomidae</taxon>
        <taxon>Clunio</taxon>
    </lineage>
</organism>
<reference evidence="1 2" key="1">
    <citation type="submission" date="2015-04" db="EMBL/GenBank/DDBJ databases">
        <authorList>
            <person name="Syromyatnikov M.Y."/>
            <person name="Popov V.N."/>
        </authorList>
    </citation>
    <scope>NUCLEOTIDE SEQUENCE [LARGE SCALE GENOMIC DNA]</scope>
</reference>
<protein>
    <submittedName>
        <fullName evidence="1">CLUMA_CG005463, isoform A</fullName>
    </submittedName>
</protein>
<name>A0A1J1I0C5_9DIPT</name>
<gene>
    <name evidence="1" type="ORF">CLUMA_CG005463</name>
</gene>